<dbReference type="Pfam" id="PF13458">
    <property type="entry name" value="Peripla_BP_6"/>
    <property type="match status" value="1"/>
</dbReference>
<evidence type="ECO:0000313" key="8">
    <source>
        <dbReference type="Proteomes" id="UP000653156"/>
    </source>
</evidence>
<dbReference type="InterPro" id="IPR028081">
    <property type="entry name" value="Leu-bd"/>
</dbReference>
<dbReference type="InterPro" id="IPR000709">
    <property type="entry name" value="Leu_Ile_Val-bd"/>
</dbReference>
<dbReference type="Proteomes" id="UP000653156">
    <property type="component" value="Chromosome"/>
</dbReference>
<dbReference type="Gene3D" id="3.40.50.2300">
    <property type="match status" value="2"/>
</dbReference>
<evidence type="ECO:0000256" key="1">
    <source>
        <dbReference type="ARBA" id="ARBA00010062"/>
    </source>
</evidence>
<name>A0A892ZPQ0_9NEIS</name>
<feature type="domain" description="Leucine-binding protein" evidence="6">
    <location>
        <begin position="43"/>
        <end position="387"/>
    </location>
</feature>
<comment type="similarity">
    <text evidence="1">Belongs to the leucine-binding protein family.</text>
</comment>
<feature type="signal peptide" evidence="5">
    <location>
        <begin position="1"/>
        <end position="28"/>
    </location>
</feature>
<evidence type="ECO:0000256" key="3">
    <source>
        <dbReference type="ARBA" id="ARBA00022729"/>
    </source>
</evidence>
<protein>
    <submittedName>
        <fullName evidence="7">Branched-chain amino acid ABC transporter substrate-binding protein</fullName>
    </submittedName>
</protein>
<dbReference type="PANTHER" id="PTHR47151:SF2">
    <property type="entry name" value="AMINO ACID BINDING PROTEIN"/>
    <property type="match status" value="1"/>
</dbReference>
<dbReference type="CDD" id="cd06342">
    <property type="entry name" value="PBP1_ABC_LIVBP-like"/>
    <property type="match status" value="1"/>
</dbReference>
<dbReference type="InterPro" id="IPR028082">
    <property type="entry name" value="Peripla_BP_I"/>
</dbReference>
<dbReference type="EMBL" id="CP069798">
    <property type="protein sequence ID" value="QRQ82799.1"/>
    <property type="molecule type" value="Genomic_DNA"/>
</dbReference>
<dbReference type="SUPFAM" id="SSF53822">
    <property type="entry name" value="Periplasmic binding protein-like I"/>
    <property type="match status" value="1"/>
</dbReference>
<feature type="chain" id="PRO_5034015219" evidence="5">
    <location>
        <begin position="29"/>
        <end position="399"/>
    </location>
</feature>
<keyword evidence="8" id="KW-1185">Reference proteome</keyword>
<dbReference type="PANTHER" id="PTHR47151">
    <property type="entry name" value="LEU/ILE/VAL-BINDING ABC TRANSPORTER SUBUNIT"/>
    <property type="match status" value="1"/>
</dbReference>
<dbReference type="PROSITE" id="PS51257">
    <property type="entry name" value="PROKAR_LIPOPROTEIN"/>
    <property type="match status" value="1"/>
</dbReference>
<accession>A0A892ZPQ0</accession>
<evidence type="ECO:0000313" key="7">
    <source>
        <dbReference type="EMBL" id="QRQ82799.1"/>
    </source>
</evidence>
<dbReference type="KEGG" id="ptes:JQU52_05290"/>
<keyword evidence="3 5" id="KW-0732">Signal</keyword>
<gene>
    <name evidence="7" type="ORF">JQU52_05290</name>
</gene>
<dbReference type="RefSeq" id="WP_230340088.1">
    <property type="nucleotide sequence ID" value="NZ_CP069798.1"/>
</dbReference>
<keyword evidence="4" id="KW-0029">Amino-acid transport</keyword>
<evidence type="ECO:0000256" key="2">
    <source>
        <dbReference type="ARBA" id="ARBA00022448"/>
    </source>
</evidence>
<keyword evidence="2" id="KW-0813">Transport</keyword>
<proteinExistence type="inferred from homology"/>
<sequence length="399" mass="41819">MTTPTCKWMPLALVLALAACNQNSQVTAADGGCGTLAEGEICVKIGSAGPLTGGIAESGLDTQRGVQLAINDINAQGNLMIGGKKVKLALVSEDDAADPKQGPVVAQKLVDSAVVGVVGHFNSGVSIPANKVYAEAGMVQIAPASTNPDYTLKSVKTAGGLVSAYRTILTDSRQAPVLAQYMLKNGGKTVAVLDDATQYGKGIADEVAKTLQQAGANVVHRDSATDKTTDFKAILTTIKAKNPDYVFWGGMDDTAAILAKQLKELGLKSQLVSDDGVCSERFVQLAGAAAEGTVCSQPVPLEKMPKGTQFKAAYEKTFPGKQALTFSPFAYDATFAIVEAMKLADSVKREDITKAMPKVNFEGVIGNIAFDENGDMKKGASSLFKVQEGKLVNFEVINF</sequence>
<dbReference type="AlphaFoldDB" id="A0A892ZPQ0"/>
<evidence type="ECO:0000259" key="6">
    <source>
        <dbReference type="Pfam" id="PF13458"/>
    </source>
</evidence>
<evidence type="ECO:0000256" key="4">
    <source>
        <dbReference type="ARBA" id="ARBA00022970"/>
    </source>
</evidence>
<dbReference type="GO" id="GO:0006865">
    <property type="term" value="P:amino acid transport"/>
    <property type="evidence" value="ECO:0007669"/>
    <property type="project" value="UniProtKB-KW"/>
</dbReference>
<reference evidence="7" key="1">
    <citation type="submission" date="2021-02" db="EMBL/GenBank/DDBJ databases">
        <title>Neisseriaceae sp. 26B isolated from the cloaca of a Common Toad-headed Turtle (Mesoclemmys nasuta).</title>
        <authorList>
            <person name="Spergser J."/>
            <person name="Busse H.-J."/>
        </authorList>
    </citation>
    <scope>NUCLEOTIDE SEQUENCE</scope>
    <source>
        <strain evidence="7">26B</strain>
    </source>
</reference>
<dbReference type="PRINTS" id="PR00337">
    <property type="entry name" value="LEUILEVALBP"/>
</dbReference>
<evidence type="ECO:0000256" key="5">
    <source>
        <dbReference type="SAM" id="SignalP"/>
    </source>
</evidence>
<organism evidence="7 8">
    <name type="scientific">Paralysiella testudinis</name>
    <dbReference type="NCBI Taxonomy" id="2809020"/>
    <lineage>
        <taxon>Bacteria</taxon>
        <taxon>Pseudomonadati</taxon>
        <taxon>Pseudomonadota</taxon>
        <taxon>Betaproteobacteria</taxon>
        <taxon>Neisseriales</taxon>
        <taxon>Neisseriaceae</taxon>
        <taxon>Paralysiella</taxon>
    </lineage>
</organism>